<proteinExistence type="inferred from homology"/>
<dbReference type="GO" id="GO:0016491">
    <property type="term" value="F:oxidoreductase activity"/>
    <property type="evidence" value="ECO:0007669"/>
    <property type="project" value="UniProtKB-KW"/>
</dbReference>
<dbReference type="HAMAP" id="MF_00539">
    <property type="entry name" value="Ribosomal_bL27"/>
    <property type="match status" value="1"/>
</dbReference>
<comment type="similarity">
    <text evidence="1">Belongs to the bacterial ribosomal protein bL27 family.</text>
</comment>
<reference evidence="5" key="1">
    <citation type="submission" date="2022-07" db="EMBL/GenBank/DDBJ databases">
        <title>Phylogenomic reconstructions and comparative analyses of Kickxellomycotina fungi.</title>
        <authorList>
            <person name="Reynolds N.K."/>
            <person name="Stajich J.E."/>
            <person name="Barry K."/>
            <person name="Grigoriev I.V."/>
            <person name="Crous P."/>
            <person name="Smith M.E."/>
        </authorList>
    </citation>
    <scope>NUCLEOTIDE SEQUENCE</scope>
    <source>
        <strain evidence="5">RSA 567</strain>
    </source>
</reference>
<dbReference type="OrthoDB" id="1867012at2759"/>
<keyword evidence="2 5" id="KW-0689">Ribosomal protein</keyword>
<dbReference type="EMBL" id="JANBQB010000243">
    <property type="protein sequence ID" value="KAJ1979019.1"/>
    <property type="molecule type" value="Genomic_DNA"/>
</dbReference>
<accession>A0A9W8B1I4</accession>
<dbReference type="Pfam" id="PF01016">
    <property type="entry name" value="Ribosomal_L27"/>
    <property type="match status" value="1"/>
</dbReference>
<evidence type="ECO:0000313" key="6">
    <source>
        <dbReference type="Proteomes" id="UP001151582"/>
    </source>
</evidence>
<gene>
    <name evidence="5" type="primary">MRPL2</name>
    <name evidence="5" type="ORF">H4R34_002992</name>
</gene>
<dbReference type="InterPro" id="IPR001684">
    <property type="entry name" value="Ribosomal_bL27"/>
</dbReference>
<evidence type="ECO:0000256" key="4">
    <source>
        <dbReference type="ARBA" id="ARBA00035267"/>
    </source>
</evidence>
<dbReference type="AlphaFoldDB" id="A0A9W8B1I4"/>
<dbReference type="PROSITE" id="PS00831">
    <property type="entry name" value="RIBOSOMAL_L27"/>
    <property type="match status" value="1"/>
</dbReference>
<dbReference type="GO" id="GO:0003735">
    <property type="term" value="F:structural constituent of ribosome"/>
    <property type="evidence" value="ECO:0007669"/>
    <property type="project" value="InterPro"/>
</dbReference>
<dbReference type="Gene3D" id="2.40.50.100">
    <property type="match status" value="1"/>
</dbReference>
<protein>
    <recommendedName>
        <fullName evidence="4">Large ribosomal subunit protein bL27m</fullName>
    </recommendedName>
</protein>
<dbReference type="Proteomes" id="UP001151582">
    <property type="component" value="Unassembled WGS sequence"/>
</dbReference>
<evidence type="ECO:0000256" key="1">
    <source>
        <dbReference type="ARBA" id="ARBA00010797"/>
    </source>
</evidence>
<organism evidence="5 6">
    <name type="scientific">Dimargaris verticillata</name>
    <dbReference type="NCBI Taxonomy" id="2761393"/>
    <lineage>
        <taxon>Eukaryota</taxon>
        <taxon>Fungi</taxon>
        <taxon>Fungi incertae sedis</taxon>
        <taxon>Zoopagomycota</taxon>
        <taxon>Kickxellomycotina</taxon>
        <taxon>Dimargaritomycetes</taxon>
        <taxon>Dimargaritales</taxon>
        <taxon>Dimargaritaceae</taxon>
        <taxon>Dimargaris</taxon>
    </lineage>
</organism>
<dbReference type="GO" id="GO:0006412">
    <property type="term" value="P:translation"/>
    <property type="evidence" value="ECO:0007669"/>
    <property type="project" value="InterPro"/>
</dbReference>
<dbReference type="PANTHER" id="PTHR15893">
    <property type="entry name" value="RIBOSOMAL PROTEIN L27"/>
    <property type="match status" value="1"/>
</dbReference>
<dbReference type="SUPFAM" id="SSF110324">
    <property type="entry name" value="Ribosomal L27 protein-like"/>
    <property type="match status" value="1"/>
</dbReference>
<sequence>MALLRQYTRAIPGFAALTSAGASLLGSASQLQSVRWATKRAGGSTKNNRDSAGRRLGIKKFGDEHVVSGNIIVRQRGLRFHAGENVGVGRDHTLYALTEGYVKFYRQRAGPKNAERRFIGVTFDKDTVLPRDPDVPRARRFTLVDTAAFVAKQEEQYADYRANQTE</sequence>
<dbReference type="GO" id="GO:0005762">
    <property type="term" value="C:mitochondrial large ribosomal subunit"/>
    <property type="evidence" value="ECO:0007669"/>
    <property type="project" value="TreeGrafter"/>
</dbReference>
<dbReference type="NCBIfam" id="TIGR00062">
    <property type="entry name" value="L27"/>
    <property type="match status" value="1"/>
</dbReference>
<dbReference type="InterPro" id="IPR018261">
    <property type="entry name" value="Ribosomal_bL27_CS"/>
</dbReference>
<evidence type="ECO:0000256" key="3">
    <source>
        <dbReference type="ARBA" id="ARBA00023274"/>
    </source>
</evidence>
<evidence type="ECO:0000313" key="5">
    <source>
        <dbReference type="EMBL" id="KAJ1979019.1"/>
    </source>
</evidence>
<dbReference type="PANTHER" id="PTHR15893:SF0">
    <property type="entry name" value="LARGE RIBOSOMAL SUBUNIT PROTEIN BL27M"/>
    <property type="match status" value="1"/>
</dbReference>
<comment type="caution">
    <text evidence="5">The sequence shown here is derived from an EMBL/GenBank/DDBJ whole genome shotgun (WGS) entry which is preliminary data.</text>
</comment>
<dbReference type="PRINTS" id="PR00063">
    <property type="entry name" value="RIBOSOMALL27"/>
</dbReference>
<keyword evidence="6" id="KW-1185">Reference proteome</keyword>
<keyword evidence="3" id="KW-0687">Ribonucleoprotein</keyword>
<name>A0A9W8B1I4_9FUNG</name>
<dbReference type="FunFam" id="2.40.50.100:FF:000020">
    <property type="entry name" value="50S ribosomal protein L27"/>
    <property type="match status" value="1"/>
</dbReference>
<keyword evidence="5" id="KW-0560">Oxidoreductase</keyword>
<evidence type="ECO:0000256" key="2">
    <source>
        <dbReference type="ARBA" id="ARBA00022980"/>
    </source>
</evidence>